<name>A0A2S9YFI2_9BACT</name>
<dbReference type="RefSeq" id="WP_106092157.1">
    <property type="nucleotide sequence ID" value="NZ_PVNL01000107.1"/>
</dbReference>
<accession>A0A2S9YFI2</accession>
<evidence type="ECO:0000313" key="1">
    <source>
        <dbReference type="EMBL" id="PRQ03801.1"/>
    </source>
</evidence>
<organism evidence="1 2">
    <name type="scientific">Enhygromyxa salina</name>
    <dbReference type="NCBI Taxonomy" id="215803"/>
    <lineage>
        <taxon>Bacteria</taxon>
        <taxon>Pseudomonadati</taxon>
        <taxon>Myxococcota</taxon>
        <taxon>Polyangia</taxon>
        <taxon>Nannocystales</taxon>
        <taxon>Nannocystaceae</taxon>
        <taxon>Enhygromyxa</taxon>
    </lineage>
</organism>
<dbReference type="InterPro" id="IPR035093">
    <property type="entry name" value="RelE/ParE_toxin_dom_sf"/>
</dbReference>
<evidence type="ECO:0008006" key="3">
    <source>
        <dbReference type="Google" id="ProtNLM"/>
    </source>
</evidence>
<dbReference type="AlphaFoldDB" id="A0A2S9YFI2"/>
<protein>
    <recommendedName>
        <fullName evidence="3">Plasmid stabilization system protein</fullName>
    </recommendedName>
</protein>
<sequence>MRLRFHPLARIEYVEAIVYLEQRREGYGERFEAEVDAVLDRARHFPRSGAQVPGFPSQVDVRAFPLRVFRYTLMVGFEGDSAVVYAVAHQQRRPSYWKDRA</sequence>
<dbReference type="Gene3D" id="3.30.2310.20">
    <property type="entry name" value="RelE-like"/>
    <property type="match status" value="1"/>
</dbReference>
<evidence type="ECO:0000313" key="2">
    <source>
        <dbReference type="Proteomes" id="UP000238823"/>
    </source>
</evidence>
<proteinExistence type="predicted"/>
<dbReference type="Proteomes" id="UP000238823">
    <property type="component" value="Unassembled WGS sequence"/>
</dbReference>
<dbReference type="OrthoDB" id="278204at2"/>
<comment type="caution">
    <text evidence="1">The sequence shown here is derived from an EMBL/GenBank/DDBJ whole genome shotgun (WGS) entry which is preliminary data.</text>
</comment>
<gene>
    <name evidence="1" type="ORF">ENSA7_52680</name>
</gene>
<dbReference type="EMBL" id="PVNL01000107">
    <property type="protein sequence ID" value="PRQ03801.1"/>
    <property type="molecule type" value="Genomic_DNA"/>
</dbReference>
<reference evidence="1 2" key="1">
    <citation type="submission" date="2018-03" db="EMBL/GenBank/DDBJ databases">
        <title>Draft Genome Sequences of the Obligatory Marine Myxobacteria Enhygromyxa salina SWB007.</title>
        <authorList>
            <person name="Poehlein A."/>
            <person name="Moghaddam J.A."/>
            <person name="Harms H."/>
            <person name="Alanjari M."/>
            <person name="Koenig G.M."/>
            <person name="Daniel R."/>
            <person name="Schaeberle T.F."/>
        </authorList>
    </citation>
    <scope>NUCLEOTIDE SEQUENCE [LARGE SCALE GENOMIC DNA]</scope>
    <source>
        <strain evidence="1 2">SWB007</strain>
    </source>
</reference>